<evidence type="ECO:0000256" key="2">
    <source>
        <dbReference type="ARBA" id="ARBA00008668"/>
    </source>
</evidence>
<dbReference type="Proteomes" id="UP000290289">
    <property type="component" value="Chromosome 17"/>
</dbReference>
<keyword evidence="7" id="KW-0443">Lipid metabolism</keyword>
<dbReference type="GO" id="GO:0016042">
    <property type="term" value="P:lipid catabolic process"/>
    <property type="evidence" value="ECO:0007669"/>
    <property type="project" value="UniProtKB-KW"/>
</dbReference>
<evidence type="ECO:0000256" key="4">
    <source>
        <dbReference type="ARBA" id="ARBA00022729"/>
    </source>
</evidence>
<dbReference type="PANTHER" id="PTHR45650">
    <property type="entry name" value="GDSL-LIKE LIPASE/ACYLHYDROLASE-RELATED"/>
    <property type="match status" value="1"/>
</dbReference>
<gene>
    <name evidence="8" type="ORF">DVH24_028434</name>
</gene>
<dbReference type="GO" id="GO:0016788">
    <property type="term" value="F:hydrolase activity, acting on ester bonds"/>
    <property type="evidence" value="ECO:0007669"/>
    <property type="project" value="InterPro"/>
</dbReference>
<comment type="caution">
    <text evidence="8">The sequence shown here is derived from an EMBL/GenBank/DDBJ whole genome shotgun (WGS) entry which is preliminary data.</text>
</comment>
<dbReference type="AlphaFoldDB" id="A0A498HG23"/>
<proteinExistence type="inferred from homology"/>
<dbReference type="PANTHER" id="PTHR45650:SF14">
    <property type="entry name" value="GDSL ESTERASE_LIPASE 7-LIKE"/>
    <property type="match status" value="1"/>
</dbReference>
<keyword evidence="5" id="KW-0378">Hydrolase</keyword>
<sequence length="241" mass="27092">MHLTLVAFYQKLEANCGKCLDLKDQIDLFQRTVKSDLPGQIKNQNDLLQHLFKSIFLFSVGSNDFINNYLEPAVFDTSKRYSRQQFVQVLMDAIARHMETLYNLGVRKTVMFEIGPLGCIPSISKAQNHIFNDELRATLANLTTIFQGSFFVLGRANRIGYDAITNPIKYGLMDGSSPCCTTWANGTSGCIPFLTPCSEPNNHFFWDAYHLTESAYSVIATSCFNGSTVCIPLNIKQLVEM</sequence>
<keyword evidence="6" id="KW-0442">Lipid degradation</keyword>
<keyword evidence="4" id="KW-0732">Signal</keyword>
<dbReference type="Gene3D" id="3.40.50.1110">
    <property type="entry name" value="SGNH hydrolase"/>
    <property type="match status" value="1"/>
</dbReference>
<evidence type="ECO:0000256" key="5">
    <source>
        <dbReference type="ARBA" id="ARBA00022801"/>
    </source>
</evidence>
<evidence type="ECO:0000256" key="7">
    <source>
        <dbReference type="ARBA" id="ARBA00023098"/>
    </source>
</evidence>
<evidence type="ECO:0008006" key="10">
    <source>
        <dbReference type="Google" id="ProtNLM"/>
    </source>
</evidence>
<evidence type="ECO:0000256" key="3">
    <source>
        <dbReference type="ARBA" id="ARBA00022525"/>
    </source>
</evidence>
<name>A0A498HG23_MALDO</name>
<dbReference type="EMBL" id="RDQH01000343">
    <property type="protein sequence ID" value="RXH68287.1"/>
    <property type="molecule type" value="Genomic_DNA"/>
</dbReference>
<reference evidence="8 9" key="1">
    <citation type="submission" date="2018-10" db="EMBL/GenBank/DDBJ databases">
        <title>A high-quality apple genome assembly.</title>
        <authorList>
            <person name="Hu J."/>
        </authorList>
    </citation>
    <scope>NUCLEOTIDE SEQUENCE [LARGE SCALE GENOMIC DNA]</scope>
    <source>
        <strain evidence="9">cv. HFTH1</strain>
        <tissue evidence="8">Young leaf</tissue>
    </source>
</reference>
<keyword evidence="9" id="KW-1185">Reference proteome</keyword>
<keyword evidence="3" id="KW-0964">Secreted</keyword>
<evidence type="ECO:0000313" key="8">
    <source>
        <dbReference type="EMBL" id="RXH68287.1"/>
    </source>
</evidence>
<protein>
    <recommendedName>
        <fullName evidence="10">SGNH hydrolase-type esterase domain-containing protein</fullName>
    </recommendedName>
</protein>
<dbReference type="InterPro" id="IPR001087">
    <property type="entry name" value="GDSL"/>
</dbReference>
<dbReference type="InterPro" id="IPR036514">
    <property type="entry name" value="SGNH_hydro_sf"/>
</dbReference>
<dbReference type="InterPro" id="IPR051238">
    <property type="entry name" value="GDSL_esterase/lipase"/>
</dbReference>
<dbReference type="STRING" id="3750.A0A498HG23"/>
<comment type="subcellular location">
    <subcellularLocation>
        <location evidence="1">Secreted</location>
    </subcellularLocation>
</comment>
<comment type="similarity">
    <text evidence="2">Belongs to the 'GDSL' lipolytic enzyme family.</text>
</comment>
<evidence type="ECO:0000256" key="6">
    <source>
        <dbReference type="ARBA" id="ARBA00022963"/>
    </source>
</evidence>
<dbReference type="Pfam" id="PF00657">
    <property type="entry name" value="Lipase_GDSL"/>
    <property type="match status" value="1"/>
</dbReference>
<dbReference type="GO" id="GO:0005576">
    <property type="term" value="C:extracellular region"/>
    <property type="evidence" value="ECO:0007669"/>
    <property type="project" value="UniProtKB-SubCell"/>
</dbReference>
<organism evidence="8 9">
    <name type="scientific">Malus domestica</name>
    <name type="common">Apple</name>
    <name type="synonym">Pyrus malus</name>
    <dbReference type="NCBI Taxonomy" id="3750"/>
    <lineage>
        <taxon>Eukaryota</taxon>
        <taxon>Viridiplantae</taxon>
        <taxon>Streptophyta</taxon>
        <taxon>Embryophyta</taxon>
        <taxon>Tracheophyta</taxon>
        <taxon>Spermatophyta</taxon>
        <taxon>Magnoliopsida</taxon>
        <taxon>eudicotyledons</taxon>
        <taxon>Gunneridae</taxon>
        <taxon>Pentapetalae</taxon>
        <taxon>rosids</taxon>
        <taxon>fabids</taxon>
        <taxon>Rosales</taxon>
        <taxon>Rosaceae</taxon>
        <taxon>Amygdaloideae</taxon>
        <taxon>Maleae</taxon>
        <taxon>Malus</taxon>
    </lineage>
</organism>
<evidence type="ECO:0000313" key="9">
    <source>
        <dbReference type="Proteomes" id="UP000290289"/>
    </source>
</evidence>
<accession>A0A498HG23</accession>
<evidence type="ECO:0000256" key="1">
    <source>
        <dbReference type="ARBA" id="ARBA00004613"/>
    </source>
</evidence>